<keyword evidence="1" id="KW-0812">Transmembrane</keyword>
<dbReference type="AlphaFoldDB" id="A0A9D9DEE1"/>
<evidence type="ECO:0000256" key="1">
    <source>
        <dbReference type="SAM" id="Phobius"/>
    </source>
</evidence>
<reference evidence="2" key="1">
    <citation type="submission" date="2020-10" db="EMBL/GenBank/DDBJ databases">
        <authorList>
            <person name="Gilroy R."/>
        </authorList>
    </citation>
    <scope>NUCLEOTIDE SEQUENCE</scope>
    <source>
        <strain evidence="2">17113</strain>
    </source>
</reference>
<sequence length="377" mass="42237">MIRAFYKEIDSDQSLSLILDFQGYSEMEGDWEKPLRVLKGEKEAFEGSFCVDETELLGETKAEFAYLSCHEDGVKANFEPKKGIDYSPLQEPLTHFVESSQMGEEGKKAFSDIVKTIYAGLKSHPCYLLLDLSESPFKEETRSLCRLIFAPYPILVYLGKGEGEPRLSGKKEEKEGVESMFSTLSYGEQAQKEGYRFFVLDLVKAQALEPGKMFDGLHKPKAKEEMAFEDKMKAYRKSLSLNIPFALVFLALGAASGIIFHFLSDGEYQGSTATIFAALPSCFALMALLPTVFFYADSPTSSVMKNKISLFGFGLLDLLSLSFGAGAYFFLSHYGVPSWLRLCFAIPLFVYPLIGALACFAYYLVKRSPKRKKKEGR</sequence>
<gene>
    <name evidence="2" type="ORF">IAC61_02085</name>
</gene>
<feature type="transmembrane region" description="Helical" evidence="1">
    <location>
        <begin position="308"/>
        <end position="332"/>
    </location>
</feature>
<organism evidence="2 3">
    <name type="scientific">Candidatus Alloenteromonas pullistercoris</name>
    <dbReference type="NCBI Taxonomy" id="2840785"/>
    <lineage>
        <taxon>Bacteria</taxon>
        <taxon>Bacillati</taxon>
        <taxon>Bacillota</taxon>
        <taxon>Bacillota incertae sedis</taxon>
        <taxon>Candidatus Alloenteromonas</taxon>
    </lineage>
</organism>
<protein>
    <submittedName>
        <fullName evidence="2">Uncharacterized protein</fullName>
    </submittedName>
</protein>
<feature type="transmembrane region" description="Helical" evidence="1">
    <location>
        <begin position="241"/>
        <end position="263"/>
    </location>
</feature>
<dbReference type="Proteomes" id="UP000823634">
    <property type="component" value="Unassembled WGS sequence"/>
</dbReference>
<accession>A0A9D9DEE1</accession>
<evidence type="ECO:0000313" key="2">
    <source>
        <dbReference type="EMBL" id="MBO8426093.1"/>
    </source>
</evidence>
<keyword evidence="1" id="KW-1133">Transmembrane helix</keyword>
<name>A0A9D9DEE1_9FIRM</name>
<keyword evidence="1" id="KW-0472">Membrane</keyword>
<proteinExistence type="predicted"/>
<feature type="transmembrane region" description="Helical" evidence="1">
    <location>
        <begin position="275"/>
        <end position="296"/>
    </location>
</feature>
<comment type="caution">
    <text evidence="2">The sequence shown here is derived from an EMBL/GenBank/DDBJ whole genome shotgun (WGS) entry which is preliminary data.</text>
</comment>
<feature type="transmembrane region" description="Helical" evidence="1">
    <location>
        <begin position="344"/>
        <end position="365"/>
    </location>
</feature>
<evidence type="ECO:0000313" key="3">
    <source>
        <dbReference type="Proteomes" id="UP000823634"/>
    </source>
</evidence>
<dbReference type="EMBL" id="JADINA010000016">
    <property type="protein sequence ID" value="MBO8426093.1"/>
    <property type="molecule type" value="Genomic_DNA"/>
</dbReference>
<reference evidence="2" key="2">
    <citation type="journal article" date="2021" name="PeerJ">
        <title>Extensive microbial diversity within the chicken gut microbiome revealed by metagenomics and culture.</title>
        <authorList>
            <person name="Gilroy R."/>
            <person name="Ravi A."/>
            <person name="Getino M."/>
            <person name="Pursley I."/>
            <person name="Horton D.L."/>
            <person name="Alikhan N.F."/>
            <person name="Baker D."/>
            <person name="Gharbi K."/>
            <person name="Hall N."/>
            <person name="Watson M."/>
            <person name="Adriaenssens E.M."/>
            <person name="Foster-Nyarko E."/>
            <person name="Jarju S."/>
            <person name="Secka A."/>
            <person name="Antonio M."/>
            <person name="Oren A."/>
            <person name="Chaudhuri R.R."/>
            <person name="La Ragione R."/>
            <person name="Hildebrand F."/>
            <person name="Pallen M.J."/>
        </authorList>
    </citation>
    <scope>NUCLEOTIDE SEQUENCE</scope>
    <source>
        <strain evidence="2">17113</strain>
    </source>
</reference>